<dbReference type="PANTHER" id="PTHR40980">
    <property type="entry name" value="PLUG DOMAIN-CONTAINING PROTEIN"/>
    <property type="match status" value="1"/>
</dbReference>
<feature type="region of interest" description="Disordered" evidence="1">
    <location>
        <begin position="72"/>
        <end position="93"/>
    </location>
</feature>
<name>A0A6B3KR82_XANEU</name>
<feature type="non-terminal residue" evidence="2">
    <location>
        <position position="1"/>
    </location>
</feature>
<feature type="compositionally biased region" description="Polar residues" evidence="1">
    <location>
        <begin position="80"/>
        <end position="93"/>
    </location>
</feature>
<evidence type="ECO:0000313" key="2">
    <source>
        <dbReference type="EMBL" id="NEK75146.1"/>
    </source>
</evidence>
<evidence type="ECO:0000256" key="1">
    <source>
        <dbReference type="SAM" id="MobiDB-lite"/>
    </source>
</evidence>
<dbReference type="EMBL" id="JAAGYV010000308">
    <property type="protein sequence ID" value="NEK75146.1"/>
    <property type="molecule type" value="Genomic_DNA"/>
</dbReference>
<dbReference type="AlphaFoldDB" id="A0A6B3KR82"/>
<organism evidence="2">
    <name type="scientific">Xanthomonas euvesicatoria</name>
    <dbReference type="NCBI Taxonomy" id="456327"/>
    <lineage>
        <taxon>Bacteria</taxon>
        <taxon>Pseudomonadati</taxon>
        <taxon>Pseudomonadota</taxon>
        <taxon>Gammaproteobacteria</taxon>
        <taxon>Lysobacterales</taxon>
        <taxon>Lysobacteraceae</taxon>
        <taxon>Xanthomonas</taxon>
    </lineage>
</organism>
<proteinExistence type="predicted"/>
<sequence length="93" mass="9708">GSLGATVDLRTARPFDYNGFTFAASGQAAYNAMAEKANPRVAALIANTWADNTFGALLSVAYTEREVLEEGANTGRWANGPSNGNFSAASPYA</sequence>
<accession>A0A6B3KR82</accession>
<reference evidence="2" key="1">
    <citation type="submission" date="2019-11" db="EMBL/GenBank/DDBJ databases">
        <title>Genome-resolved metagenomics to study the prevalence of co-infection and intraspecific heterogeneity among plant pathogen metapopulations.</title>
        <authorList>
            <person name="Newberry E."/>
            <person name="Bhandari R."/>
            <person name="Kemble J."/>
            <person name="Sikora E."/>
            <person name="Potnis N."/>
        </authorList>
    </citation>
    <scope>NUCLEOTIDE SEQUENCE</scope>
    <source>
        <strain evidence="2">Xe_Pep_Tuscaloosa_18b</strain>
    </source>
</reference>
<comment type="caution">
    <text evidence="2">The sequence shown here is derived from an EMBL/GenBank/DDBJ whole genome shotgun (WGS) entry which is preliminary data.</text>
</comment>
<protein>
    <submittedName>
        <fullName evidence="2">TonB-dependent receptor</fullName>
    </submittedName>
</protein>
<feature type="non-terminal residue" evidence="2">
    <location>
        <position position="93"/>
    </location>
</feature>
<dbReference type="PANTHER" id="PTHR40980:SF3">
    <property type="entry name" value="TONB-DEPENDENT RECEPTOR-LIKE BETA-BARREL DOMAIN-CONTAINING PROTEIN"/>
    <property type="match status" value="1"/>
</dbReference>
<keyword evidence="2" id="KW-0675">Receptor</keyword>
<gene>
    <name evidence="2" type="ORF">G3W62_20725</name>
</gene>